<dbReference type="AlphaFoldDB" id="A0A2S8FZ48"/>
<feature type="modified residue" description="4-aspartylphosphate" evidence="2">
    <location>
        <position position="52"/>
    </location>
</feature>
<sequence>MRVVVADDEPDMQDYFGKILSHLGHQVVGVCANGKELLETCQKVTPDLVITDLKMPEMNGDDALREIWEANAIPAILISAYQCPDWITQGKSLPPVRYLNKPINRAKLQSTLESFSDCELGKTDPIKKPEN</sequence>
<dbReference type="Pfam" id="PF00072">
    <property type="entry name" value="Response_reg"/>
    <property type="match status" value="1"/>
</dbReference>
<dbReference type="InterPro" id="IPR011006">
    <property type="entry name" value="CheY-like_superfamily"/>
</dbReference>
<dbReference type="PANTHER" id="PTHR44591">
    <property type="entry name" value="STRESS RESPONSE REGULATOR PROTEIN 1"/>
    <property type="match status" value="1"/>
</dbReference>
<dbReference type="RefSeq" id="WP_105328600.1">
    <property type="nucleotide sequence ID" value="NZ_PUHY01000005.1"/>
</dbReference>
<evidence type="ECO:0000313" key="5">
    <source>
        <dbReference type="Proteomes" id="UP000238322"/>
    </source>
</evidence>
<reference evidence="4 5" key="1">
    <citation type="submission" date="2018-02" db="EMBL/GenBank/DDBJ databases">
        <title>Comparative genomes isolates from brazilian mangrove.</title>
        <authorList>
            <person name="Araujo J.E."/>
            <person name="Taketani R.G."/>
            <person name="Silva M.C.P."/>
            <person name="Loureco M.V."/>
            <person name="Andreote F.D."/>
        </authorList>
    </citation>
    <scope>NUCLEOTIDE SEQUENCE [LARGE SCALE GENOMIC DNA]</scope>
    <source>
        <strain evidence="4 5">Hex-1 MGV</strain>
    </source>
</reference>
<proteinExistence type="predicted"/>
<evidence type="ECO:0000259" key="3">
    <source>
        <dbReference type="PROSITE" id="PS50110"/>
    </source>
</evidence>
<dbReference type="InterPro" id="IPR001789">
    <property type="entry name" value="Sig_transdc_resp-reg_receiver"/>
</dbReference>
<evidence type="ECO:0000313" key="4">
    <source>
        <dbReference type="EMBL" id="PQO37350.1"/>
    </source>
</evidence>
<evidence type="ECO:0000256" key="1">
    <source>
        <dbReference type="ARBA" id="ARBA00022553"/>
    </source>
</evidence>
<name>A0A2S8FZ48_9BACT</name>
<dbReference type="SUPFAM" id="SSF52172">
    <property type="entry name" value="CheY-like"/>
    <property type="match status" value="1"/>
</dbReference>
<protein>
    <submittedName>
        <fullName evidence="4">Response regulator</fullName>
    </submittedName>
</protein>
<evidence type="ECO:0000256" key="2">
    <source>
        <dbReference type="PROSITE-ProRule" id="PRU00169"/>
    </source>
</evidence>
<dbReference type="GO" id="GO:0000160">
    <property type="term" value="P:phosphorelay signal transduction system"/>
    <property type="evidence" value="ECO:0007669"/>
    <property type="project" value="InterPro"/>
</dbReference>
<gene>
    <name evidence="4" type="ORF">C5Y83_05240</name>
</gene>
<dbReference type="Gene3D" id="3.40.50.2300">
    <property type="match status" value="1"/>
</dbReference>
<dbReference type="EMBL" id="PUHY01000005">
    <property type="protein sequence ID" value="PQO37350.1"/>
    <property type="molecule type" value="Genomic_DNA"/>
</dbReference>
<feature type="domain" description="Response regulatory" evidence="3">
    <location>
        <begin position="2"/>
        <end position="116"/>
    </location>
</feature>
<keyword evidence="1 2" id="KW-0597">Phosphoprotein</keyword>
<dbReference type="Proteomes" id="UP000238322">
    <property type="component" value="Unassembled WGS sequence"/>
</dbReference>
<dbReference type="OrthoDB" id="9779069at2"/>
<dbReference type="PANTHER" id="PTHR44591:SF23">
    <property type="entry name" value="CHEY SUBFAMILY"/>
    <property type="match status" value="1"/>
</dbReference>
<dbReference type="InterPro" id="IPR050595">
    <property type="entry name" value="Bact_response_regulator"/>
</dbReference>
<comment type="caution">
    <text evidence="4">The sequence shown here is derived from an EMBL/GenBank/DDBJ whole genome shotgun (WGS) entry which is preliminary data.</text>
</comment>
<accession>A0A2S8FZ48</accession>
<organism evidence="4 5">
    <name type="scientific">Blastopirellula marina</name>
    <dbReference type="NCBI Taxonomy" id="124"/>
    <lineage>
        <taxon>Bacteria</taxon>
        <taxon>Pseudomonadati</taxon>
        <taxon>Planctomycetota</taxon>
        <taxon>Planctomycetia</taxon>
        <taxon>Pirellulales</taxon>
        <taxon>Pirellulaceae</taxon>
        <taxon>Blastopirellula</taxon>
    </lineage>
</organism>
<dbReference type="PROSITE" id="PS50110">
    <property type="entry name" value="RESPONSE_REGULATORY"/>
    <property type="match status" value="1"/>
</dbReference>
<dbReference type="SMART" id="SM00448">
    <property type="entry name" value="REC"/>
    <property type="match status" value="1"/>
</dbReference>